<feature type="region of interest" description="Disordered" evidence="1">
    <location>
        <begin position="513"/>
        <end position="544"/>
    </location>
</feature>
<gene>
    <name evidence="3" type="ORF">ACRE_037670</name>
</gene>
<dbReference type="Pfam" id="PF13519">
    <property type="entry name" value="VWA_2"/>
    <property type="match status" value="1"/>
</dbReference>
<protein>
    <submittedName>
        <fullName evidence="3">Inter-alpha-trypsin inhibitor heavy chain H3-like protein</fullName>
    </submittedName>
</protein>
<dbReference type="InterPro" id="IPR032838">
    <property type="entry name" value="Vwaint_dom"/>
</dbReference>
<dbReference type="InterPro" id="IPR051266">
    <property type="entry name" value="CLCR"/>
</dbReference>
<evidence type="ECO:0000313" key="3">
    <source>
        <dbReference type="EMBL" id="KFH45439.1"/>
    </source>
</evidence>
<dbReference type="EMBL" id="JPKY01000032">
    <property type="protein sequence ID" value="KFH45439.1"/>
    <property type="molecule type" value="Genomic_DNA"/>
</dbReference>
<sequence length="728" mass="78004">MSIGEQDIDSLTDDARTITHQDNDHASLQLHPLPSRDALLVKVQPPKEPAEKINHVPCDIVLVIDVSGSMGARADVPGEDPSESTGLTVLDLVKHAAMTIIETLDEGDRLGVVRFSSEAKVIQGLTVMTDENKEDVRQKIRRICPLDSTNLWGGIQKGITAFRDGGSSARVPSIMVLTDGKPNYMCPPKGYVPKLRTMFPLPASISTFGFGYNLESGLLKSIAEIGGGSYAFIPDAGMIGTVFVHAVANLQSTFATNATLDLQFTHPLTVEETTGETVDQLPIEKDGPVRRMRLLLGNLQYGQSRDIFLRVEKIPPGDTLDAEGLANITASLSYETPETGATMSSSGADLGDKVSAYDTGPAATAHCSMTADSDLPEADVAYHESRSRICALLSSLFPIRPDGTHDAISIEMLPAKIDELNRLIRRLPAGSHGDARNQSLLEDLSGRAPHGQISLAMATNYFTKWGKHYLPSLLNAHVRQACNSFKDPGPLQYGLDSPLFVRCRDDLDNAFDSLPPPTPSLPLQPTSWRGGVREAATGGGGARPTINMSRYHNPGGVCFAGSTPVELSSGRAVPIRKLRRGVKVRTPAGARKVAAVLKTPVEGETLCRVGGVLVTPWHPVSGDGKTWAFPAALADKTVRYTGCVYSVMLQRDGDRRAHGIRVGGSCWGVTLGHGVVSGAGDVRAHGFFGDWERVAKAFLGMGISDKGVVVGKGVERDRKTGLVVGFRR</sequence>
<reference evidence="4" key="1">
    <citation type="journal article" date="2014" name="Genome Announc.">
        <title>Genome sequence and annotation of Acremonium chrysogenum, producer of the beta-lactam antibiotic cephalosporin C.</title>
        <authorList>
            <person name="Terfehr D."/>
            <person name="Dahlmann T.A."/>
            <person name="Specht T."/>
            <person name="Zadra I."/>
            <person name="Kuernsteiner H."/>
            <person name="Kueck U."/>
        </authorList>
    </citation>
    <scope>NUCLEOTIDE SEQUENCE [LARGE SCALE GENOMIC DNA]</scope>
    <source>
        <strain evidence="4">ATCC 11550 / CBS 779.69 / DSM 880 / IAM 14645 / JCM 23072 / IMI 49137</strain>
    </source>
</reference>
<dbReference type="STRING" id="857340.A0A086T7V7"/>
<dbReference type="OrthoDB" id="10264538at2759"/>
<accession>A0A086T7V7</accession>
<dbReference type="InterPro" id="IPR002035">
    <property type="entry name" value="VWF_A"/>
</dbReference>
<dbReference type="InterPro" id="IPR036465">
    <property type="entry name" value="vWFA_dom_sf"/>
</dbReference>
<organism evidence="3 4">
    <name type="scientific">Hapsidospora chrysogenum (strain ATCC 11550 / CBS 779.69 / DSM 880 / IAM 14645 / JCM 23072 / IMI 49137)</name>
    <name type="common">Acremonium chrysogenum</name>
    <dbReference type="NCBI Taxonomy" id="857340"/>
    <lineage>
        <taxon>Eukaryota</taxon>
        <taxon>Fungi</taxon>
        <taxon>Dikarya</taxon>
        <taxon>Ascomycota</taxon>
        <taxon>Pezizomycotina</taxon>
        <taxon>Sordariomycetes</taxon>
        <taxon>Hypocreomycetidae</taxon>
        <taxon>Hypocreales</taxon>
        <taxon>Bionectriaceae</taxon>
        <taxon>Hapsidospora</taxon>
    </lineage>
</organism>
<dbReference type="PANTHER" id="PTHR10579">
    <property type="entry name" value="CALCIUM-ACTIVATED CHLORIDE CHANNEL REGULATOR"/>
    <property type="match status" value="1"/>
</dbReference>
<dbReference type="HOGENOM" id="CLU_013635_0_0_1"/>
<dbReference type="PROSITE" id="PS50234">
    <property type="entry name" value="VWFA"/>
    <property type="match status" value="1"/>
</dbReference>
<dbReference type="InterPro" id="IPR036844">
    <property type="entry name" value="Hint_dom_sf"/>
</dbReference>
<keyword evidence="4" id="KW-1185">Reference proteome</keyword>
<dbReference type="SUPFAM" id="SSF51294">
    <property type="entry name" value="Hedgehog/intein (Hint) domain"/>
    <property type="match status" value="1"/>
</dbReference>
<evidence type="ECO:0000313" key="4">
    <source>
        <dbReference type="Proteomes" id="UP000029964"/>
    </source>
</evidence>
<dbReference type="Pfam" id="PF14624">
    <property type="entry name" value="Vwaint"/>
    <property type="match status" value="1"/>
</dbReference>
<evidence type="ECO:0000259" key="2">
    <source>
        <dbReference type="PROSITE" id="PS50234"/>
    </source>
</evidence>
<comment type="caution">
    <text evidence="3">The sequence shown here is derived from an EMBL/GenBank/DDBJ whole genome shotgun (WGS) entry which is preliminary data.</text>
</comment>
<dbReference type="SMART" id="SM00327">
    <property type="entry name" value="VWA"/>
    <property type="match status" value="1"/>
</dbReference>
<dbReference type="AlphaFoldDB" id="A0A086T7V7"/>
<feature type="compositionally biased region" description="Low complexity" evidence="1">
    <location>
        <begin position="523"/>
        <end position="536"/>
    </location>
</feature>
<name>A0A086T7V7_HAPC1</name>
<dbReference type="Gene3D" id="3.40.50.410">
    <property type="entry name" value="von Willebrand factor, type A domain"/>
    <property type="match status" value="1"/>
</dbReference>
<feature type="domain" description="VWFA" evidence="2">
    <location>
        <begin position="59"/>
        <end position="247"/>
    </location>
</feature>
<dbReference type="InterPro" id="IPR039510">
    <property type="entry name" value="Vint_dom"/>
</dbReference>
<dbReference type="Proteomes" id="UP000029964">
    <property type="component" value="Unassembled WGS sequence"/>
</dbReference>
<dbReference type="SUPFAM" id="SSF53300">
    <property type="entry name" value="vWA-like"/>
    <property type="match status" value="1"/>
</dbReference>
<evidence type="ECO:0000256" key="1">
    <source>
        <dbReference type="SAM" id="MobiDB-lite"/>
    </source>
</evidence>
<dbReference type="PANTHER" id="PTHR10579:SF156">
    <property type="entry name" value="VWFA DOMAIN-CONTAINING PROTEIN"/>
    <property type="match status" value="1"/>
</dbReference>
<dbReference type="Pfam" id="PF14623">
    <property type="entry name" value="Vint"/>
    <property type="match status" value="1"/>
</dbReference>
<proteinExistence type="predicted"/>